<protein>
    <recommendedName>
        <fullName evidence="3">CCHC-type domain-containing protein</fullName>
    </recommendedName>
</protein>
<feature type="compositionally biased region" description="Acidic residues" evidence="2">
    <location>
        <begin position="1452"/>
        <end position="1463"/>
    </location>
</feature>
<feature type="compositionally biased region" description="Low complexity" evidence="2">
    <location>
        <begin position="1388"/>
        <end position="1397"/>
    </location>
</feature>
<dbReference type="EMBL" id="CAUYUJ010015920">
    <property type="protein sequence ID" value="CAK0859626.1"/>
    <property type="molecule type" value="Genomic_DNA"/>
</dbReference>
<dbReference type="InterPro" id="IPR036875">
    <property type="entry name" value="Znf_CCHC_sf"/>
</dbReference>
<evidence type="ECO:0000256" key="2">
    <source>
        <dbReference type="SAM" id="MobiDB-lite"/>
    </source>
</evidence>
<keyword evidence="1" id="KW-0862">Zinc</keyword>
<evidence type="ECO:0000259" key="3">
    <source>
        <dbReference type="PROSITE" id="PS50158"/>
    </source>
</evidence>
<feature type="domain" description="CCHC-type" evidence="3">
    <location>
        <begin position="441"/>
        <end position="457"/>
    </location>
</feature>
<feature type="compositionally biased region" description="Basic and acidic residues" evidence="2">
    <location>
        <begin position="1083"/>
        <end position="1093"/>
    </location>
</feature>
<keyword evidence="1" id="KW-0863">Zinc-finger</keyword>
<dbReference type="InterPro" id="IPR001878">
    <property type="entry name" value="Znf_CCHC"/>
</dbReference>
<feature type="compositionally biased region" description="Basic and acidic residues" evidence="2">
    <location>
        <begin position="98"/>
        <end position="108"/>
    </location>
</feature>
<feature type="compositionally biased region" description="Basic and acidic residues" evidence="2">
    <location>
        <begin position="1419"/>
        <end position="1433"/>
    </location>
</feature>
<feature type="compositionally biased region" description="Basic and acidic residues" evidence="2">
    <location>
        <begin position="66"/>
        <end position="88"/>
    </location>
</feature>
<accession>A0ABN9UN49</accession>
<dbReference type="Proteomes" id="UP001189429">
    <property type="component" value="Unassembled WGS sequence"/>
</dbReference>
<feature type="compositionally biased region" description="Basic residues" evidence="2">
    <location>
        <begin position="1405"/>
        <end position="1418"/>
    </location>
</feature>
<feature type="region of interest" description="Disordered" evidence="2">
    <location>
        <begin position="63"/>
        <end position="108"/>
    </location>
</feature>
<reference evidence="4" key="1">
    <citation type="submission" date="2023-10" db="EMBL/GenBank/DDBJ databases">
        <authorList>
            <person name="Chen Y."/>
            <person name="Shah S."/>
            <person name="Dougan E. K."/>
            <person name="Thang M."/>
            <person name="Chan C."/>
        </authorList>
    </citation>
    <scope>NUCLEOTIDE SEQUENCE [LARGE SCALE GENOMIC DNA]</scope>
</reference>
<feature type="compositionally biased region" description="Basic and acidic residues" evidence="2">
    <location>
        <begin position="1498"/>
        <end position="1516"/>
    </location>
</feature>
<feature type="region of interest" description="Disordered" evidence="2">
    <location>
        <begin position="385"/>
        <end position="424"/>
    </location>
</feature>
<evidence type="ECO:0000313" key="4">
    <source>
        <dbReference type="EMBL" id="CAK0859626.1"/>
    </source>
</evidence>
<feature type="region of interest" description="Disordered" evidence="2">
    <location>
        <begin position="1261"/>
        <end position="1283"/>
    </location>
</feature>
<feature type="compositionally biased region" description="Basic and acidic residues" evidence="2">
    <location>
        <begin position="1530"/>
        <end position="1543"/>
    </location>
</feature>
<proteinExistence type="predicted"/>
<keyword evidence="5" id="KW-1185">Reference proteome</keyword>
<feature type="compositionally biased region" description="Basic and acidic residues" evidence="2">
    <location>
        <begin position="1"/>
        <end position="26"/>
    </location>
</feature>
<sequence length="1543" mass="171964">MSGEPKDCNGEGQRRAEDLAGRKELSDGTVDSEVFTGEQKSELEQMMKQQLAQTEAMLLKYLGKHGASEKEKGADRRPRDPWDSDDPWKGQSRSESQGGERREWSQEEWDEWKKAKGGRYESDWKDQKREKGDYTDPEAFMGWSDYRLWRRRVVRWLDQTDVPPRKRSDKILKVLDRDLQRKFEVISDAVLQSAEGPMTIIKRLDIMSGQRMDDEKRRAGRECLMGYRRKADETLSVYTARMDQNFERLKGQGLELDDSWKILFLEEGIGLDESGMQMLKVMSRGSKDYEEVIGAAREMDVTRNEHLGARTGKATAATYALQDDDDDLCEYSDVSSMTSEQGAFVLESIAEADVDEHELPEVLATLEKDRKKTWKENRDYKRQLRVDRKFYQTPGGPSGSRAPAPPPPHPGRRDGLRRSAKGIVRERKRRLPIEKLMKITKCHRCHKKGHWSRECPEKGDSTGAAAGSGFVLLNESEPSYAILASENINSINARGLIHQVVGRIRSEKVEAMSLLVTGSGDIVVDTAAGQALIGPQALQRLEKRLGELGFRVVRVKSKHQFARGVGGKTQVQSGLLVPTGIEGKTGIMELDLIEQDVPALMPISMQEQMKAVIDLPKAEMTLRALGVTTSLKRLSSGHRTIAIDKLGSPEGFELPEAVRKRFGLQASDFRLSSSENAMVTYWNRAEKTFLQAMTGSTASDSGEPQCVKYLLTGNEYPNGLSVGDKFWAYLSSRIVADHQHKGLKLLRMFQNGHQWPIKTKKADRFYTERQMKCSHSWARLISFGNSHGSWEVCGDCDMRVSYFQKASVIYKGKGKSPQSGSTVLNVSDLTKPPGGRASVRNSVECTRVALMTTTSDRGPTQGSEEPMRVKKRSEEMVQYRALEAPMEVDGTGPARPRQRAPRASLISEIKSMKEEMTNQNHGLLALVVEQGKAIQHMQAAQLGIQEKQAMMERQMAIEDQPKTLPPQVPAQAVFPVGWETIESPPTAGSAISDGVWATEKEGGASPDDQAERLVAMSLPVWRDLLLSGEFNDDFEDHPTVKDGFQERRSFHQRDSFQGGCSFHQRDSFQEGGSFHQTDSFPIRNEKLRDPSKTDLRVQKRRVGCLGSWDLETGWDFREGGVRLAARQRLRKEKPAVAMMEPPCQTHSAMFRVSKGSMDSEYREALISEGLTHLHHAVDLALIQYRGGRSFVLEHPDTASSWEDPSRAVTRKSQVYPEAFCRHMAETVAKIVSSMARKSAHPESFWGLIDQDAMKFLRERKKLQQAPERPEGMTERGWGGSWVEFGNGNADVELVPGEGSEAGLLQITSESTALENRRQVSRPRKKDSSSEPAKDSSDEESAPSRKEEEEDEEDDDDKKSEGDKAEDDETDINQQASDDEAADTDAKGSDAASAAASSPEPERVKEKKAKKGKNDKKVKKADSSDSDDSGKEAAKAPPSDSSEDEAGDKQDEAADEEEEEEAEASDASAESGKKLNGKSRELPNGKKASGKDMLLAAKAKLEKAKEELEGARREAETSKASALAAAEESQLAERARDAAKAELE</sequence>
<feature type="compositionally biased region" description="Low complexity" evidence="2">
    <location>
        <begin position="1517"/>
        <end position="1528"/>
    </location>
</feature>
<comment type="caution">
    <text evidence="4">The sequence shown here is derived from an EMBL/GenBank/DDBJ whole genome shotgun (WGS) entry which is preliminary data.</text>
</comment>
<dbReference type="SMART" id="SM00343">
    <property type="entry name" value="ZnF_C2HC"/>
    <property type="match status" value="1"/>
</dbReference>
<feature type="non-terminal residue" evidence="4">
    <location>
        <position position="1543"/>
    </location>
</feature>
<keyword evidence="1" id="KW-0479">Metal-binding</keyword>
<dbReference type="PROSITE" id="PS50158">
    <property type="entry name" value="ZF_CCHC"/>
    <property type="match status" value="1"/>
</dbReference>
<organism evidence="4 5">
    <name type="scientific">Prorocentrum cordatum</name>
    <dbReference type="NCBI Taxonomy" id="2364126"/>
    <lineage>
        <taxon>Eukaryota</taxon>
        <taxon>Sar</taxon>
        <taxon>Alveolata</taxon>
        <taxon>Dinophyceae</taxon>
        <taxon>Prorocentrales</taxon>
        <taxon>Prorocentraceae</taxon>
        <taxon>Prorocentrum</taxon>
    </lineage>
</organism>
<dbReference type="Gene3D" id="4.10.60.10">
    <property type="entry name" value="Zinc finger, CCHC-type"/>
    <property type="match status" value="1"/>
</dbReference>
<feature type="region of interest" description="Disordered" evidence="2">
    <location>
        <begin position="1"/>
        <end position="49"/>
    </location>
</feature>
<gene>
    <name evidence="4" type="ORF">PCOR1329_LOCUS48942</name>
</gene>
<feature type="compositionally biased region" description="Basic and acidic residues" evidence="2">
    <location>
        <begin position="1325"/>
        <end position="1346"/>
    </location>
</feature>
<feature type="region of interest" description="Disordered" evidence="2">
    <location>
        <begin position="1307"/>
        <end position="1543"/>
    </location>
</feature>
<name>A0ABN9UN49_9DINO</name>
<evidence type="ECO:0000256" key="1">
    <source>
        <dbReference type="PROSITE-ProRule" id="PRU00047"/>
    </source>
</evidence>
<feature type="region of interest" description="Disordered" evidence="2">
    <location>
        <begin position="1073"/>
        <end position="1093"/>
    </location>
</feature>
<feature type="compositionally biased region" description="Acidic residues" evidence="2">
    <location>
        <begin position="1363"/>
        <end position="1382"/>
    </location>
</feature>
<evidence type="ECO:0000313" key="5">
    <source>
        <dbReference type="Proteomes" id="UP001189429"/>
    </source>
</evidence>
<dbReference type="SUPFAM" id="SSF57756">
    <property type="entry name" value="Retrovirus zinc finger-like domains"/>
    <property type="match status" value="1"/>
</dbReference>